<dbReference type="Gene3D" id="3.90.70.10">
    <property type="entry name" value="Cysteine proteinases"/>
    <property type="match status" value="1"/>
</dbReference>
<evidence type="ECO:0000313" key="2">
    <source>
        <dbReference type="EMBL" id="VDM85199.1"/>
    </source>
</evidence>
<dbReference type="Proteomes" id="UP000270094">
    <property type="component" value="Unassembled WGS sequence"/>
</dbReference>
<keyword evidence="1" id="KW-0732">Signal</keyword>
<protein>
    <submittedName>
        <fullName evidence="2">Uncharacterized protein</fullName>
    </submittedName>
</protein>
<accession>A0A3P7JZ39</accession>
<proteinExistence type="predicted"/>
<reference evidence="2 3" key="1">
    <citation type="submission" date="2018-11" db="EMBL/GenBank/DDBJ databases">
        <authorList>
            <consortium name="Pathogen Informatics"/>
        </authorList>
    </citation>
    <scope>NUCLEOTIDE SEQUENCE [LARGE SCALE GENOMIC DNA]</scope>
</reference>
<feature type="signal peptide" evidence="1">
    <location>
        <begin position="1"/>
        <end position="23"/>
    </location>
</feature>
<dbReference type="InterPro" id="IPR038765">
    <property type="entry name" value="Papain-like_cys_pep_sf"/>
</dbReference>
<feature type="non-terminal residue" evidence="2">
    <location>
        <position position="171"/>
    </location>
</feature>
<organism evidence="2 3">
    <name type="scientific">Strongylus vulgaris</name>
    <name type="common">Blood worm</name>
    <dbReference type="NCBI Taxonomy" id="40348"/>
    <lineage>
        <taxon>Eukaryota</taxon>
        <taxon>Metazoa</taxon>
        <taxon>Ecdysozoa</taxon>
        <taxon>Nematoda</taxon>
        <taxon>Chromadorea</taxon>
        <taxon>Rhabditida</taxon>
        <taxon>Rhabditina</taxon>
        <taxon>Rhabditomorpha</taxon>
        <taxon>Strongyloidea</taxon>
        <taxon>Strongylidae</taxon>
        <taxon>Strongylus</taxon>
    </lineage>
</organism>
<gene>
    <name evidence="2" type="ORF">SVUK_LOCUS20197</name>
</gene>
<dbReference type="EMBL" id="UYYB01137283">
    <property type="protein sequence ID" value="VDM85199.1"/>
    <property type="molecule type" value="Genomic_DNA"/>
</dbReference>
<dbReference type="AlphaFoldDB" id="A0A3P7JZ39"/>
<feature type="chain" id="PRO_5018321257" evidence="1">
    <location>
        <begin position="24"/>
        <end position="171"/>
    </location>
</feature>
<name>A0A3P7JZ39_STRVU</name>
<evidence type="ECO:0000313" key="3">
    <source>
        <dbReference type="Proteomes" id="UP000270094"/>
    </source>
</evidence>
<keyword evidence="3" id="KW-1185">Reference proteome</keyword>
<sequence length="171" mass="19170">MLKVSGTMKTFLLTLLGIAAVCAFSVQKHDVLEQLRNRVITREAESLTGQGLADYVNKNQAFFKASPSKFSPEAMKAKLMDVKYLEEPEHEAELASPSKFSSEAMKAKLMDVKYLVEPEHEAELVIDATIPDSFDSREQWPTCKSISTIRDQSDCGNLVLRKIWMPLSPDT</sequence>
<dbReference type="OrthoDB" id="5865769at2759"/>
<dbReference type="SUPFAM" id="SSF54001">
    <property type="entry name" value="Cysteine proteinases"/>
    <property type="match status" value="1"/>
</dbReference>
<evidence type="ECO:0000256" key="1">
    <source>
        <dbReference type="SAM" id="SignalP"/>
    </source>
</evidence>